<dbReference type="PANTHER" id="PTHR30329">
    <property type="entry name" value="STATOR ELEMENT OF FLAGELLAR MOTOR COMPLEX"/>
    <property type="match status" value="1"/>
</dbReference>
<dbReference type="PROSITE" id="PS51123">
    <property type="entry name" value="OMPA_2"/>
    <property type="match status" value="1"/>
</dbReference>
<evidence type="ECO:0000313" key="15">
    <source>
        <dbReference type="Proteomes" id="UP000071561"/>
    </source>
</evidence>
<evidence type="ECO:0000256" key="5">
    <source>
        <dbReference type="ARBA" id="ARBA00022729"/>
    </source>
</evidence>
<dbReference type="AlphaFoldDB" id="A0A127VJN0"/>
<dbReference type="SUPFAM" id="SSF103647">
    <property type="entry name" value="TSP type-3 repeat"/>
    <property type="match status" value="1"/>
</dbReference>
<keyword evidence="2" id="KW-0813">Transport</keyword>
<dbReference type="InterPro" id="IPR011250">
    <property type="entry name" value="OMP/PagP_B-barrel"/>
</dbReference>
<dbReference type="KEGG" id="pcm:AY601_4683"/>
<dbReference type="GO" id="GO:0046930">
    <property type="term" value="C:pore complex"/>
    <property type="evidence" value="ECO:0007669"/>
    <property type="project" value="UniProtKB-KW"/>
</dbReference>
<keyword evidence="9" id="KW-0998">Cell outer membrane</keyword>
<dbReference type="PRINTS" id="PR01021">
    <property type="entry name" value="OMPADOMAIN"/>
</dbReference>
<dbReference type="OrthoDB" id="1522982at2"/>
<evidence type="ECO:0000256" key="10">
    <source>
        <dbReference type="PROSITE-ProRule" id="PRU00473"/>
    </source>
</evidence>
<dbReference type="GO" id="GO:0005509">
    <property type="term" value="F:calcium ion binding"/>
    <property type="evidence" value="ECO:0007669"/>
    <property type="project" value="InterPro"/>
</dbReference>
<feature type="signal peptide" evidence="12">
    <location>
        <begin position="1"/>
        <end position="24"/>
    </location>
</feature>
<keyword evidence="7" id="KW-0626">Porin</keyword>
<dbReference type="PANTHER" id="PTHR30329:SF21">
    <property type="entry name" value="LIPOPROTEIN YIAD-RELATED"/>
    <property type="match status" value="1"/>
</dbReference>
<dbReference type="InterPro" id="IPR006665">
    <property type="entry name" value="OmpA-like"/>
</dbReference>
<dbReference type="PATRIC" id="fig|188932.3.peg.4857"/>
<sequence length="444" mass="47528" precursor="true">MKQKLFKSLPVALAALLIGGAAQAQEAPVTNAAQQFSTWSIGVNAGVLTPTSPLGGHNDFSKNTSSFGYGLYVKKQFTPYFSLKLDGIRGKLKGDNSKSFNDGKGVAIVGGNSKFETELNYAASLSAEVNMFNIDLFRKQDALQLYVTGGAGLAGYKPKVTAGNVTTEYPKDVKELIIPVGLGARFKVSDKVNFNLGWSVYFVDGDNLDGTQRGGRHSDKFNYAHAGLEFALGKGKQLAFSNPVAASYDEAIQAKNIANSLKSDLDAQKSENAKLRTEMSDLLKDTDGDGVADKLDKCPNTPSGTVVDGAGCPLVAPAPVVTEKVIITEADRKVVKQAIKDLEFDLSKATIRSKSYASLNRVANLLVTKNFSLKLAGHTDNTGSADLNMRLSKDRAESVKAYLVSQGANASRIEATGYGKNQPIATNKTAAGRQKNRRVEFTLY</sequence>
<dbReference type="RefSeq" id="WP_068405797.1">
    <property type="nucleotide sequence ID" value="NZ_CP014504.1"/>
</dbReference>
<feature type="chain" id="PRO_5007280727" evidence="12">
    <location>
        <begin position="25"/>
        <end position="444"/>
    </location>
</feature>
<evidence type="ECO:0000256" key="12">
    <source>
        <dbReference type="SAM" id="SignalP"/>
    </source>
</evidence>
<evidence type="ECO:0000313" key="14">
    <source>
        <dbReference type="EMBL" id="AMQ01513.1"/>
    </source>
</evidence>
<proteinExistence type="predicted"/>
<dbReference type="EMBL" id="CP014504">
    <property type="protein sequence ID" value="AMQ01513.1"/>
    <property type="molecule type" value="Genomic_DNA"/>
</dbReference>
<accession>A0A127VJN0</accession>
<dbReference type="InterPro" id="IPR036737">
    <property type="entry name" value="OmpA-like_sf"/>
</dbReference>
<evidence type="ECO:0000256" key="9">
    <source>
        <dbReference type="ARBA" id="ARBA00023237"/>
    </source>
</evidence>
<keyword evidence="4" id="KW-0812">Transmembrane</keyword>
<dbReference type="Pfam" id="PF13505">
    <property type="entry name" value="OMP_b-brl"/>
    <property type="match status" value="1"/>
</dbReference>
<dbReference type="InterPro" id="IPR027385">
    <property type="entry name" value="Beta-barrel_OMP"/>
</dbReference>
<dbReference type="InterPro" id="IPR006664">
    <property type="entry name" value="OMP_bac"/>
</dbReference>
<keyword evidence="11" id="KW-0175">Coiled coil</keyword>
<dbReference type="SUPFAM" id="SSF56925">
    <property type="entry name" value="OMPA-like"/>
    <property type="match status" value="1"/>
</dbReference>
<evidence type="ECO:0000256" key="2">
    <source>
        <dbReference type="ARBA" id="ARBA00022448"/>
    </source>
</evidence>
<keyword evidence="5 12" id="KW-0732">Signal</keyword>
<comment type="subcellular location">
    <subcellularLocation>
        <location evidence="1">Cell outer membrane</location>
        <topology evidence="1">Multi-pass membrane protein</topology>
    </subcellularLocation>
</comment>
<keyword evidence="8 10" id="KW-0472">Membrane</keyword>
<gene>
    <name evidence="14" type="ORF">AY601_4683</name>
</gene>
<evidence type="ECO:0000256" key="3">
    <source>
        <dbReference type="ARBA" id="ARBA00022452"/>
    </source>
</evidence>
<evidence type="ECO:0000256" key="6">
    <source>
        <dbReference type="ARBA" id="ARBA00023065"/>
    </source>
</evidence>
<evidence type="ECO:0000259" key="13">
    <source>
        <dbReference type="PROSITE" id="PS51123"/>
    </source>
</evidence>
<organism evidence="14 15">
    <name type="scientific">Pedobacter cryoconitis</name>
    <dbReference type="NCBI Taxonomy" id="188932"/>
    <lineage>
        <taxon>Bacteria</taxon>
        <taxon>Pseudomonadati</taxon>
        <taxon>Bacteroidota</taxon>
        <taxon>Sphingobacteriia</taxon>
        <taxon>Sphingobacteriales</taxon>
        <taxon>Sphingobacteriaceae</taxon>
        <taxon>Pedobacter</taxon>
    </lineage>
</organism>
<dbReference type="InterPro" id="IPR050330">
    <property type="entry name" value="Bact_OuterMem_StrucFunc"/>
</dbReference>
<dbReference type="SUPFAM" id="SSF103088">
    <property type="entry name" value="OmpA-like"/>
    <property type="match status" value="1"/>
</dbReference>
<dbReference type="GO" id="GO:0006811">
    <property type="term" value="P:monoatomic ion transport"/>
    <property type="evidence" value="ECO:0007669"/>
    <property type="project" value="UniProtKB-KW"/>
</dbReference>
<feature type="coiled-coil region" evidence="11">
    <location>
        <begin position="258"/>
        <end position="285"/>
    </location>
</feature>
<dbReference type="GO" id="GO:0015288">
    <property type="term" value="F:porin activity"/>
    <property type="evidence" value="ECO:0007669"/>
    <property type="project" value="UniProtKB-KW"/>
</dbReference>
<evidence type="ECO:0000256" key="11">
    <source>
        <dbReference type="SAM" id="Coils"/>
    </source>
</evidence>
<reference evidence="14 15" key="1">
    <citation type="submission" date="2016-03" db="EMBL/GenBank/DDBJ databases">
        <title>Complete genome sequence of Pedobacter cryoconitis PAMC 27485.</title>
        <authorList>
            <person name="Lee J."/>
            <person name="Kim O.-S."/>
        </authorList>
    </citation>
    <scope>NUCLEOTIDE SEQUENCE [LARGE SCALE GENOMIC DNA]</scope>
    <source>
        <strain evidence="14 15">PAMC 27485</strain>
    </source>
</reference>
<evidence type="ECO:0000256" key="7">
    <source>
        <dbReference type="ARBA" id="ARBA00023114"/>
    </source>
</evidence>
<feature type="domain" description="OmpA-like" evidence="13">
    <location>
        <begin position="331"/>
        <end position="444"/>
    </location>
</feature>
<keyword evidence="15" id="KW-1185">Reference proteome</keyword>
<dbReference type="InterPro" id="IPR028974">
    <property type="entry name" value="TSP_type-3_rpt"/>
</dbReference>
<keyword evidence="3" id="KW-1134">Transmembrane beta strand</keyword>
<dbReference type="Pfam" id="PF00691">
    <property type="entry name" value="OmpA"/>
    <property type="match status" value="1"/>
</dbReference>
<evidence type="ECO:0000256" key="1">
    <source>
        <dbReference type="ARBA" id="ARBA00004571"/>
    </source>
</evidence>
<protein>
    <submittedName>
        <fullName evidence="14">Membrane protein</fullName>
    </submittedName>
</protein>
<dbReference type="CDD" id="cd07185">
    <property type="entry name" value="OmpA_C-like"/>
    <property type="match status" value="1"/>
</dbReference>
<dbReference type="GO" id="GO:0009279">
    <property type="term" value="C:cell outer membrane"/>
    <property type="evidence" value="ECO:0007669"/>
    <property type="project" value="UniProtKB-SubCell"/>
</dbReference>
<evidence type="ECO:0000256" key="8">
    <source>
        <dbReference type="ARBA" id="ARBA00023136"/>
    </source>
</evidence>
<dbReference type="Gene3D" id="3.30.1330.60">
    <property type="entry name" value="OmpA-like domain"/>
    <property type="match status" value="1"/>
</dbReference>
<dbReference type="Proteomes" id="UP000071561">
    <property type="component" value="Chromosome"/>
</dbReference>
<keyword evidence="6" id="KW-0406">Ion transport</keyword>
<evidence type="ECO:0000256" key="4">
    <source>
        <dbReference type="ARBA" id="ARBA00022692"/>
    </source>
</evidence>
<name>A0A127VJN0_9SPHI</name>
<dbReference type="Gene3D" id="2.40.160.20">
    <property type="match status" value="1"/>
</dbReference>